<dbReference type="AlphaFoldDB" id="A0A645CIM1"/>
<name>A0A645CIM1_9ZZZZ</name>
<feature type="transmembrane region" description="Helical" evidence="1">
    <location>
        <begin position="42"/>
        <end position="60"/>
    </location>
</feature>
<dbReference type="EMBL" id="VSSQ01027510">
    <property type="protein sequence ID" value="MPM76801.1"/>
    <property type="molecule type" value="Genomic_DNA"/>
</dbReference>
<sequence>MERGIGVQTVLFFLSIIVFAFGVLLIYQVLKPFVLDKIKVNKWVILVAAMVEFIVPSVIWPTMPNIFVKYIVPGIFVILFLWFLDLSGYMKRNRQRISNYNRNKDKKNIVIKPKAKPNRAKK</sequence>
<keyword evidence="1" id="KW-0472">Membrane</keyword>
<keyword evidence="1" id="KW-0812">Transmembrane</keyword>
<proteinExistence type="predicted"/>
<comment type="caution">
    <text evidence="2">The sequence shown here is derived from an EMBL/GenBank/DDBJ whole genome shotgun (WGS) entry which is preliminary data.</text>
</comment>
<gene>
    <name evidence="2" type="ORF">SDC9_123800</name>
</gene>
<organism evidence="2">
    <name type="scientific">bioreactor metagenome</name>
    <dbReference type="NCBI Taxonomy" id="1076179"/>
    <lineage>
        <taxon>unclassified sequences</taxon>
        <taxon>metagenomes</taxon>
        <taxon>ecological metagenomes</taxon>
    </lineage>
</organism>
<reference evidence="2" key="1">
    <citation type="submission" date="2019-08" db="EMBL/GenBank/DDBJ databases">
        <authorList>
            <person name="Kucharzyk K."/>
            <person name="Murdoch R.W."/>
            <person name="Higgins S."/>
            <person name="Loffler F."/>
        </authorList>
    </citation>
    <scope>NUCLEOTIDE SEQUENCE</scope>
</reference>
<feature type="transmembrane region" description="Helical" evidence="1">
    <location>
        <begin position="6"/>
        <end position="30"/>
    </location>
</feature>
<evidence type="ECO:0000313" key="2">
    <source>
        <dbReference type="EMBL" id="MPM76801.1"/>
    </source>
</evidence>
<accession>A0A645CIM1</accession>
<evidence type="ECO:0000256" key="1">
    <source>
        <dbReference type="SAM" id="Phobius"/>
    </source>
</evidence>
<keyword evidence="1" id="KW-1133">Transmembrane helix</keyword>
<protein>
    <submittedName>
        <fullName evidence="2">Uncharacterized protein</fullName>
    </submittedName>
</protein>
<feature type="transmembrane region" description="Helical" evidence="1">
    <location>
        <begin position="66"/>
        <end position="84"/>
    </location>
</feature>